<name>A4BQP5_9GAMM</name>
<keyword evidence="3" id="KW-1185">Reference proteome</keyword>
<dbReference type="EMBL" id="AAOF01000005">
    <property type="protein sequence ID" value="EAR21895.1"/>
    <property type="molecule type" value="Genomic_DNA"/>
</dbReference>
<dbReference type="InterPro" id="IPR052022">
    <property type="entry name" value="26kDa_periplasmic_antigen"/>
</dbReference>
<dbReference type="AlphaFoldDB" id="A4BQP5"/>
<dbReference type="InterPro" id="IPR007497">
    <property type="entry name" value="SIMPL/DUF541"/>
</dbReference>
<dbReference type="GO" id="GO:0006974">
    <property type="term" value="P:DNA damage response"/>
    <property type="evidence" value="ECO:0007669"/>
    <property type="project" value="TreeGrafter"/>
</dbReference>
<dbReference type="OrthoDB" id="9806540at2"/>
<dbReference type="Pfam" id="PF04402">
    <property type="entry name" value="SIMPL"/>
    <property type="match status" value="1"/>
</dbReference>
<feature type="transmembrane region" description="Helical" evidence="1">
    <location>
        <begin position="9"/>
        <end position="31"/>
    </location>
</feature>
<evidence type="ECO:0000313" key="2">
    <source>
        <dbReference type="EMBL" id="EAR21895.1"/>
    </source>
</evidence>
<dbReference type="Proteomes" id="UP000003374">
    <property type="component" value="Unassembled WGS sequence"/>
</dbReference>
<reference evidence="2 3" key="1">
    <citation type="submission" date="2006-02" db="EMBL/GenBank/DDBJ databases">
        <authorList>
            <person name="Waterbury J."/>
            <person name="Ferriera S."/>
            <person name="Johnson J."/>
            <person name="Kravitz S."/>
            <person name="Halpern A."/>
            <person name="Remington K."/>
            <person name="Beeson K."/>
            <person name="Tran B."/>
            <person name="Rogers Y.-H."/>
            <person name="Friedman R."/>
            <person name="Venter J.C."/>
        </authorList>
    </citation>
    <scope>NUCLEOTIDE SEQUENCE [LARGE SCALE GENOMIC DNA]</scope>
    <source>
        <strain evidence="2 3">Nb-231</strain>
    </source>
</reference>
<comment type="caution">
    <text evidence="2">The sequence shown here is derived from an EMBL/GenBank/DDBJ whole genome shotgun (WGS) entry which is preliminary data.</text>
</comment>
<dbReference type="PANTHER" id="PTHR34387">
    <property type="entry name" value="SLR1258 PROTEIN"/>
    <property type="match status" value="1"/>
</dbReference>
<dbReference type="Gene3D" id="3.30.110.170">
    <property type="entry name" value="Protein of unknown function (DUF541), domain 1"/>
    <property type="match status" value="1"/>
</dbReference>
<keyword evidence="1" id="KW-1133">Transmembrane helix</keyword>
<proteinExistence type="predicted"/>
<dbReference type="RefSeq" id="WP_005000505.1">
    <property type="nucleotide sequence ID" value="NZ_CH672427.1"/>
</dbReference>
<keyword evidence="1" id="KW-0472">Membrane</keyword>
<evidence type="ECO:0000256" key="1">
    <source>
        <dbReference type="SAM" id="Phobius"/>
    </source>
</evidence>
<evidence type="ECO:0000313" key="3">
    <source>
        <dbReference type="Proteomes" id="UP000003374"/>
    </source>
</evidence>
<dbReference type="eggNOG" id="COG2859">
    <property type="taxonomic scope" value="Bacteria"/>
</dbReference>
<keyword evidence="1" id="KW-0812">Transmembrane</keyword>
<sequence>MAGWERNNAIALIVFGAILAVGMVGSAWVVMRGVEYVKLFDTSMISVTGSSHEVVDSDTVKWVGRFTRTVDSTDVAALETGYARLQKDLAEIVALLGAQGFQRDKLVISPVQQNPRYQRCGYQSPPGCVDKVMGYDLGQTVTIDSEQVQRVTALAQDMTPFLKQGISLATQTLAYYYSKLPQMRRELLAKAIHDAQQRAESIAGTTGAQVGPLRSVDSGVFQVTALHSTNVSSVGVYNTATITKRITGVVHASFVLER</sequence>
<accession>A4BQP5</accession>
<organism evidence="2 3">
    <name type="scientific">Nitrococcus mobilis Nb-231</name>
    <dbReference type="NCBI Taxonomy" id="314278"/>
    <lineage>
        <taxon>Bacteria</taxon>
        <taxon>Pseudomonadati</taxon>
        <taxon>Pseudomonadota</taxon>
        <taxon>Gammaproteobacteria</taxon>
        <taxon>Chromatiales</taxon>
        <taxon>Ectothiorhodospiraceae</taxon>
        <taxon>Nitrococcus</taxon>
    </lineage>
</organism>
<dbReference type="HOGENOM" id="CLU_077423_0_0_6"/>
<protein>
    <recommendedName>
        <fullName evidence="4">Periplasmic protein</fullName>
    </recommendedName>
</protein>
<evidence type="ECO:0008006" key="4">
    <source>
        <dbReference type="Google" id="ProtNLM"/>
    </source>
</evidence>
<dbReference type="STRING" id="314278.NB231_05891"/>
<dbReference type="PANTHER" id="PTHR34387:SF2">
    <property type="entry name" value="SLR1258 PROTEIN"/>
    <property type="match status" value="1"/>
</dbReference>
<gene>
    <name evidence="2" type="ORF">NB231_05891</name>
</gene>